<dbReference type="Proteomes" id="UP000325579">
    <property type="component" value="Unassembled WGS sequence"/>
</dbReference>
<evidence type="ECO:0000313" key="4">
    <source>
        <dbReference type="Proteomes" id="UP000325579"/>
    </source>
</evidence>
<dbReference type="PANTHER" id="PTHR33365">
    <property type="entry name" value="YALI0B05434P"/>
    <property type="match status" value="1"/>
</dbReference>
<keyword evidence="2" id="KW-1133">Transmembrane helix</keyword>
<dbReference type="PANTHER" id="PTHR33365:SF6">
    <property type="entry name" value="OXIDASE USTYA"/>
    <property type="match status" value="1"/>
</dbReference>
<dbReference type="GO" id="GO:0043386">
    <property type="term" value="P:mycotoxin biosynthetic process"/>
    <property type="evidence" value="ECO:0007669"/>
    <property type="project" value="InterPro"/>
</dbReference>
<comment type="similarity">
    <text evidence="1">Belongs to the ustYa family.</text>
</comment>
<accession>A0A5N7DM83</accession>
<gene>
    <name evidence="3" type="ORF">BDV37DRAFT_269914</name>
</gene>
<evidence type="ECO:0000256" key="2">
    <source>
        <dbReference type="SAM" id="Phobius"/>
    </source>
</evidence>
<protein>
    <recommendedName>
        <fullName evidence="5">Tat pathway signal sequence</fullName>
    </recommendedName>
</protein>
<evidence type="ECO:0000313" key="3">
    <source>
        <dbReference type="EMBL" id="KAE8406588.1"/>
    </source>
</evidence>
<evidence type="ECO:0000256" key="1">
    <source>
        <dbReference type="ARBA" id="ARBA00035112"/>
    </source>
</evidence>
<dbReference type="RefSeq" id="XP_031943907.1">
    <property type="nucleotide sequence ID" value="XM_032084457.1"/>
</dbReference>
<evidence type="ECO:0008006" key="5">
    <source>
        <dbReference type="Google" id="ProtNLM"/>
    </source>
</evidence>
<dbReference type="AlphaFoldDB" id="A0A5N7DM83"/>
<keyword evidence="2" id="KW-0472">Membrane</keyword>
<name>A0A5N7DM83_9EURO</name>
<reference evidence="3 4" key="1">
    <citation type="submission" date="2019-04" db="EMBL/GenBank/DDBJ databases">
        <authorList>
            <consortium name="DOE Joint Genome Institute"/>
            <person name="Mondo S."/>
            <person name="Kjaerbolling I."/>
            <person name="Vesth T."/>
            <person name="Frisvad J.C."/>
            <person name="Nybo J.L."/>
            <person name="Theobald S."/>
            <person name="Kildgaard S."/>
            <person name="Isbrandt T."/>
            <person name="Kuo A."/>
            <person name="Sato A."/>
            <person name="Lyhne E.K."/>
            <person name="Kogle M.E."/>
            <person name="Wiebenga A."/>
            <person name="Kun R.S."/>
            <person name="Lubbers R.J."/>
            <person name="Makela M.R."/>
            <person name="Barry K."/>
            <person name="Chovatia M."/>
            <person name="Clum A."/>
            <person name="Daum C."/>
            <person name="Haridas S."/>
            <person name="He G."/>
            <person name="LaButti K."/>
            <person name="Lipzen A."/>
            <person name="Riley R."/>
            <person name="Salamov A."/>
            <person name="Simmons B.A."/>
            <person name="Magnuson J.K."/>
            <person name="Henrissat B."/>
            <person name="Mortensen U.H."/>
            <person name="Larsen T.O."/>
            <person name="Devries R.P."/>
            <person name="Grigoriev I.V."/>
            <person name="Machida M."/>
            <person name="Baker S.E."/>
            <person name="Andersen M.R."/>
            <person name="Cantor M.N."/>
            <person name="Hua S.X."/>
        </authorList>
    </citation>
    <scope>NUCLEOTIDE SEQUENCE [LARGE SCALE GENOMIC DNA]</scope>
    <source>
        <strain evidence="3 4">CBS 119388</strain>
    </source>
</reference>
<dbReference type="InterPro" id="IPR021765">
    <property type="entry name" value="UstYa-like"/>
</dbReference>
<dbReference type="Pfam" id="PF11807">
    <property type="entry name" value="UstYa"/>
    <property type="match status" value="1"/>
</dbReference>
<dbReference type="OrthoDB" id="3687641at2759"/>
<organism evidence="3 4">
    <name type="scientific">Aspergillus pseudonomiae</name>
    <dbReference type="NCBI Taxonomy" id="1506151"/>
    <lineage>
        <taxon>Eukaryota</taxon>
        <taxon>Fungi</taxon>
        <taxon>Dikarya</taxon>
        <taxon>Ascomycota</taxon>
        <taxon>Pezizomycotina</taxon>
        <taxon>Eurotiomycetes</taxon>
        <taxon>Eurotiomycetidae</taxon>
        <taxon>Eurotiales</taxon>
        <taxon>Aspergillaceae</taxon>
        <taxon>Aspergillus</taxon>
        <taxon>Aspergillus subgen. Circumdati</taxon>
    </lineage>
</organism>
<sequence>MASEYKPVPAEDPERSLPAHYEPKIKRERLSWLPLVLVLILTNTISSLGGYYLLRQTVEERLPELPAHEALSLDSTHKQFWWNTAYSDMNNASHTDSLWESILPSHGFIAIDRDFARSHGWHESMYLPSDHSKGVYLLEAYHYLHCLKILRKTMWEAVDGRPYTHSPGAHINHCFDALRQYVVCNADSTPLYTFGDFTAGDSQVHQCKPWAQLREYATKHTACYRDSVEKIPLGDHFGFCDDGDDGVIEL</sequence>
<proteinExistence type="inferred from homology"/>
<dbReference type="EMBL" id="ML736753">
    <property type="protein sequence ID" value="KAE8406588.1"/>
    <property type="molecule type" value="Genomic_DNA"/>
</dbReference>
<feature type="transmembrane region" description="Helical" evidence="2">
    <location>
        <begin position="32"/>
        <end position="54"/>
    </location>
</feature>
<keyword evidence="4" id="KW-1185">Reference proteome</keyword>
<keyword evidence="2" id="KW-0812">Transmembrane</keyword>
<dbReference type="GeneID" id="43669148"/>